<protein>
    <submittedName>
        <fullName evidence="1">Uncharacterized protein</fullName>
    </submittedName>
</protein>
<dbReference type="AlphaFoldDB" id="A0A2D2D2E5"/>
<reference evidence="2" key="1">
    <citation type="submission" date="2017-10" db="EMBL/GenBank/DDBJ databases">
        <title>Completed PacBio SMRT sequence of Methylosinus trichosporium OB3b reveals presence of a third large plasmid.</title>
        <authorList>
            <person name="Charles T.C."/>
            <person name="Lynch M.D.J."/>
            <person name="Heil J.R."/>
            <person name="Cheng J."/>
        </authorList>
    </citation>
    <scope>NUCLEOTIDE SEQUENCE [LARGE SCALE GENOMIC DNA]</scope>
    <source>
        <strain evidence="2">OB3b</strain>
    </source>
</reference>
<evidence type="ECO:0000313" key="2">
    <source>
        <dbReference type="Proteomes" id="UP000230709"/>
    </source>
</evidence>
<dbReference type="RefSeq" id="WP_003613662.1">
    <property type="nucleotide sequence ID" value="NZ_ADVE02000001.1"/>
</dbReference>
<organism evidence="1 2">
    <name type="scientific">Methylosinus trichosporium (strain ATCC 35070 / NCIMB 11131 / UNIQEM 75 / OB3b)</name>
    <dbReference type="NCBI Taxonomy" id="595536"/>
    <lineage>
        <taxon>Bacteria</taxon>
        <taxon>Pseudomonadati</taxon>
        <taxon>Pseudomonadota</taxon>
        <taxon>Alphaproteobacteria</taxon>
        <taxon>Hyphomicrobiales</taxon>
        <taxon>Methylocystaceae</taxon>
        <taxon>Methylosinus</taxon>
    </lineage>
</organism>
<dbReference type="EMBL" id="CP023737">
    <property type="protein sequence ID" value="ATQ69019.1"/>
    <property type="molecule type" value="Genomic_DNA"/>
</dbReference>
<evidence type="ECO:0000313" key="1">
    <source>
        <dbReference type="EMBL" id="ATQ69019.1"/>
    </source>
</evidence>
<dbReference type="Proteomes" id="UP000230709">
    <property type="component" value="Chromosome"/>
</dbReference>
<dbReference type="KEGG" id="mtw:CQW49_14915"/>
<proteinExistence type="predicted"/>
<keyword evidence="2" id="KW-1185">Reference proteome</keyword>
<name>A0A2D2D2E5_METT3</name>
<accession>A0A2D2D2E5</accession>
<sequence length="207" mass="22361">MADSEDSTTPPAVSWRAILRGTGALPPAKKTGGAPSDPALQLWRNWQANHTQVVALTRQWQRIETQLIHSVGFPQVTIRLSGEEEPKIAHSVDEIEELLADEPEAERETLIAAFDAQQKRWDEAAATLGFDAVDAELRAALDKESDFTASVPTTKAASLPGIAAKLSIVIQLGEPSPKDTEFPWPELRSALADLARLASPEAAISPL</sequence>
<gene>
    <name evidence="1" type="ORF">CQW49_14915</name>
</gene>